<dbReference type="NCBIfam" id="TIGR02937">
    <property type="entry name" value="sigma70-ECF"/>
    <property type="match status" value="1"/>
</dbReference>
<dbReference type="GO" id="GO:0016987">
    <property type="term" value="F:sigma factor activity"/>
    <property type="evidence" value="ECO:0007669"/>
    <property type="project" value="UniProtKB-KW"/>
</dbReference>
<dbReference type="GO" id="GO:0006352">
    <property type="term" value="P:DNA-templated transcription initiation"/>
    <property type="evidence" value="ECO:0007669"/>
    <property type="project" value="InterPro"/>
</dbReference>
<reference evidence="8" key="1">
    <citation type="submission" date="2017-04" db="EMBL/GenBank/DDBJ databases">
        <authorList>
            <person name="Varghese N."/>
            <person name="Submissions S."/>
        </authorList>
    </citation>
    <scope>NUCLEOTIDE SEQUENCE [LARGE SCALE GENOMIC DNA]</scope>
    <source>
        <strain evidence="8">Ballard 720</strain>
    </source>
</reference>
<keyword evidence="2" id="KW-0805">Transcription regulation</keyword>
<dbReference type="Proteomes" id="UP000192911">
    <property type="component" value="Unassembled WGS sequence"/>
</dbReference>
<dbReference type="STRING" id="28094.SAMN06295900_1118"/>
<dbReference type="GO" id="GO:0003677">
    <property type="term" value="F:DNA binding"/>
    <property type="evidence" value="ECO:0007669"/>
    <property type="project" value="InterPro"/>
</dbReference>
<dbReference type="Pfam" id="PF22029">
    <property type="entry name" value="PhyR_sigma2"/>
    <property type="match status" value="1"/>
</dbReference>
<dbReference type="Gene3D" id="1.10.10.10">
    <property type="entry name" value="Winged helix-like DNA-binding domain superfamily/Winged helix DNA-binding domain"/>
    <property type="match status" value="1"/>
</dbReference>
<sequence>MQTRDELMEHIPRLRRYARALVHNQELADDLVQDTLERALGRIDLFAAGSDLRAWLFTIMHNVFANQLRKASSRAQHVSVDDDAIAESEFAVPANQTRSLEVRDLDYALQRLPADQREVVLLVGLEEMSYADVALALGVPIGTVMSRLSRARERLRMLMAGGQPAQRLRMVR</sequence>
<keyword evidence="4" id="KW-0804">Transcription</keyword>
<dbReference type="InterPro" id="IPR036388">
    <property type="entry name" value="WH-like_DNA-bd_sf"/>
</dbReference>
<proteinExistence type="inferred from homology"/>
<organism evidence="7 8">
    <name type="scientific">Trinickia caryophylli</name>
    <name type="common">Paraburkholderia caryophylli</name>
    <dbReference type="NCBI Taxonomy" id="28094"/>
    <lineage>
        <taxon>Bacteria</taxon>
        <taxon>Pseudomonadati</taxon>
        <taxon>Pseudomonadota</taxon>
        <taxon>Betaproteobacteria</taxon>
        <taxon>Burkholderiales</taxon>
        <taxon>Burkholderiaceae</taxon>
        <taxon>Trinickia</taxon>
    </lineage>
</organism>
<accession>A0A1X7FRY6</accession>
<evidence type="ECO:0000256" key="2">
    <source>
        <dbReference type="ARBA" id="ARBA00023015"/>
    </source>
</evidence>
<dbReference type="PANTHER" id="PTHR43133:SF25">
    <property type="entry name" value="RNA POLYMERASE SIGMA FACTOR RFAY-RELATED"/>
    <property type="match status" value="1"/>
</dbReference>
<dbReference type="GeneID" id="95552854"/>
<feature type="domain" description="RNA polymerase sigma factor 70 region 4 type 2" evidence="5">
    <location>
        <begin position="104"/>
        <end position="155"/>
    </location>
</feature>
<dbReference type="OrthoDB" id="9797134at2"/>
<protein>
    <submittedName>
        <fullName evidence="7">RNA polymerase sigma-70 factor, ECF subfamily</fullName>
    </submittedName>
</protein>
<dbReference type="EMBL" id="FXAH01000011">
    <property type="protein sequence ID" value="SMF57392.1"/>
    <property type="molecule type" value="Genomic_DNA"/>
</dbReference>
<evidence type="ECO:0000256" key="4">
    <source>
        <dbReference type="ARBA" id="ARBA00023163"/>
    </source>
</evidence>
<dbReference type="InterPro" id="IPR013324">
    <property type="entry name" value="RNA_pol_sigma_r3/r4-like"/>
</dbReference>
<dbReference type="AlphaFoldDB" id="A0A1X7FRY6"/>
<evidence type="ECO:0000313" key="7">
    <source>
        <dbReference type="EMBL" id="SMF57392.1"/>
    </source>
</evidence>
<dbReference type="PANTHER" id="PTHR43133">
    <property type="entry name" value="RNA POLYMERASE ECF-TYPE SIGMA FACTO"/>
    <property type="match status" value="1"/>
</dbReference>
<evidence type="ECO:0000313" key="8">
    <source>
        <dbReference type="Proteomes" id="UP000192911"/>
    </source>
</evidence>
<dbReference type="CDD" id="cd06171">
    <property type="entry name" value="Sigma70_r4"/>
    <property type="match status" value="1"/>
</dbReference>
<keyword evidence="8" id="KW-1185">Reference proteome</keyword>
<keyword evidence="3" id="KW-0731">Sigma factor</keyword>
<dbReference type="InterPro" id="IPR013249">
    <property type="entry name" value="RNA_pol_sigma70_r4_t2"/>
</dbReference>
<dbReference type="InterPro" id="IPR013325">
    <property type="entry name" value="RNA_pol_sigma_r2"/>
</dbReference>
<dbReference type="SUPFAM" id="SSF88946">
    <property type="entry name" value="Sigma2 domain of RNA polymerase sigma factors"/>
    <property type="match status" value="1"/>
</dbReference>
<dbReference type="InterPro" id="IPR039425">
    <property type="entry name" value="RNA_pol_sigma-70-like"/>
</dbReference>
<dbReference type="Gene3D" id="1.10.1740.10">
    <property type="match status" value="1"/>
</dbReference>
<comment type="similarity">
    <text evidence="1">Belongs to the sigma-70 factor family. ECF subfamily.</text>
</comment>
<dbReference type="InterPro" id="IPR014284">
    <property type="entry name" value="RNA_pol_sigma-70_dom"/>
</dbReference>
<feature type="domain" description="PhyR sigma2" evidence="6">
    <location>
        <begin position="8"/>
        <end position="61"/>
    </location>
</feature>
<name>A0A1X7FRY6_TRICW</name>
<evidence type="ECO:0000256" key="1">
    <source>
        <dbReference type="ARBA" id="ARBA00010641"/>
    </source>
</evidence>
<evidence type="ECO:0000259" key="5">
    <source>
        <dbReference type="Pfam" id="PF08281"/>
    </source>
</evidence>
<evidence type="ECO:0000259" key="6">
    <source>
        <dbReference type="Pfam" id="PF22029"/>
    </source>
</evidence>
<dbReference type="InterPro" id="IPR053866">
    <property type="entry name" value="PhyR_sigma2"/>
</dbReference>
<gene>
    <name evidence="7" type="ORF">SAMN06295900_1118</name>
</gene>
<evidence type="ECO:0000256" key="3">
    <source>
        <dbReference type="ARBA" id="ARBA00023082"/>
    </source>
</evidence>
<dbReference type="RefSeq" id="WP_085228922.1">
    <property type="nucleotide sequence ID" value="NZ_BSQD01000008.1"/>
</dbReference>
<dbReference type="Pfam" id="PF08281">
    <property type="entry name" value="Sigma70_r4_2"/>
    <property type="match status" value="1"/>
</dbReference>
<dbReference type="SUPFAM" id="SSF88659">
    <property type="entry name" value="Sigma3 and sigma4 domains of RNA polymerase sigma factors"/>
    <property type="match status" value="1"/>
</dbReference>